<keyword evidence="3" id="KW-1185">Reference proteome</keyword>
<gene>
    <name evidence="2" type="primary">Acey_s0136.g1967</name>
    <name evidence="2" type="ORF">Y032_0136g1967</name>
</gene>
<dbReference type="EMBL" id="JARK01001472">
    <property type="protein sequence ID" value="EYB97864.1"/>
    <property type="molecule type" value="Genomic_DNA"/>
</dbReference>
<evidence type="ECO:0000313" key="2">
    <source>
        <dbReference type="EMBL" id="EYB97864.1"/>
    </source>
</evidence>
<evidence type="ECO:0000256" key="1">
    <source>
        <dbReference type="SAM" id="MobiDB-lite"/>
    </source>
</evidence>
<feature type="region of interest" description="Disordered" evidence="1">
    <location>
        <begin position="21"/>
        <end position="60"/>
    </location>
</feature>
<reference evidence="3" key="1">
    <citation type="journal article" date="2015" name="Nat. Genet.">
        <title>The genome and transcriptome of the zoonotic hookworm Ancylostoma ceylanicum identify infection-specific gene families.</title>
        <authorList>
            <person name="Schwarz E.M."/>
            <person name="Hu Y."/>
            <person name="Antoshechkin I."/>
            <person name="Miller M.M."/>
            <person name="Sternberg P.W."/>
            <person name="Aroian R.V."/>
        </authorList>
    </citation>
    <scope>NUCLEOTIDE SEQUENCE</scope>
    <source>
        <strain evidence="3">HY135</strain>
    </source>
</reference>
<proteinExistence type="predicted"/>
<dbReference type="AlphaFoldDB" id="A0A016T5I5"/>
<dbReference type="Proteomes" id="UP000024635">
    <property type="component" value="Unassembled WGS sequence"/>
</dbReference>
<evidence type="ECO:0000313" key="3">
    <source>
        <dbReference type="Proteomes" id="UP000024635"/>
    </source>
</evidence>
<feature type="compositionally biased region" description="Basic and acidic residues" evidence="1">
    <location>
        <begin position="43"/>
        <end position="53"/>
    </location>
</feature>
<comment type="caution">
    <text evidence="2">The sequence shown here is derived from an EMBL/GenBank/DDBJ whole genome shotgun (WGS) entry which is preliminary data.</text>
</comment>
<accession>A0A016T5I5</accession>
<protein>
    <submittedName>
        <fullName evidence="2">Uncharacterized protein</fullName>
    </submittedName>
</protein>
<organism evidence="2 3">
    <name type="scientific">Ancylostoma ceylanicum</name>
    <dbReference type="NCBI Taxonomy" id="53326"/>
    <lineage>
        <taxon>Eukaryota</taxon>
        <taxon>Metazoa</taxon>
        <taxon>Ecdysozoa</taxon>
        <taxon>Nematoda</taxon>
        <taxon>Chromadorea</taxon>
        <taxon>Rhabditida</taxon>
        <taxon>Rhabditina</taxon>
        <taxon>Rhabditomorpha</taxon>
        <taxon>Strongyloidea</taxon>
        <taxon>Ancylostomatidae</taxon>
        <taxon>Ancylostomatinae</taxon>
        <taxon>Ancylostoma</taxon>
    </lineage>
</organism>
<sequence length="94" mass="10378">MASELTVFALLMISSSQRQTLTKQNEMSGNFDDDVNTALKGNLRKDPDPRSRSTEQQYPNAPATCFYVTKSPPELGTRKLAACGAYQSMDDVVK</sequence>
<name>A0A016T5I5_9BILA</name>